<organism evidence="5 6">
    <name type="scientific">Metarhizobium album</name>
    <dbReference type="NCBI Taxonomy" id="2182425"/>
    <lineage>
        <taxon>Bacteria</taxon>
        <taxon>Pseudomonadati</taxon>
        <taxon>Pseudomonadota</taxon>
        <taxon>Alphaproteobacteria</taxon>
        <taxon>Hyphomicrobiales</taxon>
        <taxon>Rhizobiaceae</taxon>
        <taxon>Metarhizobium</taxon>
    </lineage>
</organism>
<dbReference type="RefSeq" id="WP_109462029.1">
    <property type="nucleotide sequence ID" value="NZ_QFBC01000024.1"/>
</dbReference>
<dbReference type="InterPro" id="IPR003593">
    <property type="entry name" value="AAA+_ATPase"/>
</dbReference>
<sequence length="254" mass="27564">MTAAREQLLALKQVTVAFSGFIAVDRLDFEVASGELRCLIGPNGAGKSTTLDLICGKSRITAGEIAFRGAPIHTLKEFGIARAGIGRKFQVPSVFRELTVRENLEIGCSRDPGVWRNLFRFSGGADTERLERLAVLVGLEDQLETQAAQLSHGQTQWLEIALILAQDPALILMDEPTAGMTAHETNMTAELFNRLRGKHTLIVVEHDMGFVRDIAETISVMHQGKLLAQGTADEISEDAKVREAYLGSGGIGHA</sequence>
<keyword evidence="6" id="KW-1185">Reference proteome</keyword>
<dbReference type="GO" id="GO:0005886">
    <property type="term" value="C:plasma membrane"/>
    <property type="evidence" value="ECO:0007669"/>
    <property type="project" value="TreeGrafter"/>
</dbReference>
<evidence type="ECO:0000313" key="6">
    <source>
        <dbReference type="Proteomes" id="UP000245252"/>
    </source>
</evidence>
<accession>A0A2U2DGQ9</accession>
<dbReference type="OrthoDB" id="9780942at2"/>
<evidence type="ECO:0000256" key="2">
    <source>
        <dbReference type="ARBA" id="ARBA00022741"/>
    </source>
</evidence>
<evidence type="ECO:0000259" key="4">
    <source>
        <dbReference type="PROSITE" id="PS50893"/>
    </source>
</evidence>
<keyword evidence="3 5" id="KW-0067">ATP-binding</keyword>
<keyword evidence="1" id="KW-0813">Transport</keyword>
<evidence type="ECO:0000256" key="3">
    <source>
        <dbReference type="ARBA" id="ARBA00022840"/>
    </source>
</evidence>
<dbReference type="PANTHER" id="PTHR45772:SF8">
    <property type="entry name" value="HIGH-AFFINITY BRANCHED-CHAIN AMINO ACID TRANSPORT ATP-BINDING PROTEIN"/>
    <property type="match status" value="1"/>
</dbReference>
<dbReference type="Pfam" id="PF12399">
    <property type="entry name" value="BCA_ABC_TP_C"/>
    <property type="match status" value="1"/>
</dbReference>
<dbReference type="PANTHER" id="PTHR45772">
    <property type="entry name" value="CONSERVED COMPONENT OF ABC TRANSPORTER FOR NATURAL AMINO ACIDS-RELATED"/>
    <property type="match status" value="1"/>
</dbReference>
<dbReference type="GO" id="GO:0016887">
    <property type="term" value="F:ATP hydrolysis activity"/>
    <property type="evidence" value="ECO:0007669"/>
    <property type="project" value="InterPro"/>
</dbReference>
<dbReference type="InterPro" id="IPR051120">
    <property type="entry name" value="ABC_AA/LPS_Transport"/>
</dbReference>
<dbReference type="CDD" id="cd03219">
    <property type="entry name" value="ABC_Mj1267_LivG_branched"/>
    <property type="match status" value="1"/>
</dbReference>
<dbReference type="GO" id="GO:0005524">
    <property type="term" value="F:ATP binding"/>
    <property type="evidence" value="ECO:0007669"/>
    <property type="project" value="UniProtKB-KW"/>
</dbReference>
<dbReference type="InterPro" id="IPR017781">
    <property type="entry name" value="ABC_transptr_urea_ATP-bd_UrtD"/>
</dbReference>
<dbReference type="InterPro" id="IPR027417">
    <property type="entry name" value="P-loop_NTPase"/>
</dbReference>
<dbReference type="SUPFAM" id="SSF52540">
    <property type="entry name" value="P-loop containing nucleoside triphosphate hydrolases"/>
    <property type="match status" value="1"/>
</dbReference>
<proteinExistence type="predicted"/>
<dbReference type="EMBL" id="QFBC01000024">
    <property type="protein sequence ID" value="PWE52515.1"/>
    <property type="molecule type" value="Genomic_DNA"/>
</dbReference>
<dbReference type="PROSITE" id="PS50893">
    <property type="entry name" value="ABC_TRANSPORTER_2"/>
    <property type="match status" value="1"/>
</dbReference>
<dbReference type="Gene3D" id="3.40.50.300">
    <property type="entry name" value="P-loop containing nucleotide triphosphate hydrolases"/>
    <property type="match status" value="1"/>
</dbReference>
<dbReference type="Proteomes" id="UP000245252">
    <property type="component" value="Unassembled WGS sequence"/>
</dbReference>
<keyword evidence="2" id="KW-0547">Nucleotide-binding</keyword>
<comment type="caution">
    <text evidence="5">The sequence shown here is derived from an EMBL/GenBank/DDBJ whole genome shotgun (WGS) entry which is preliminary data.</text>
</comment>
<reference evidence="5 6" key="1">
    <citation type="submission" date="2018-05" db="EMBL/GenBank/DDBJ databases">
        <title>The draft genome of strain NS-104.</title>
        <authorList>
            <person name="Hang P."/>
            <person name="Jiang J."/>
        </authorList>
    </citation>
    <scope>NUCLEOTIDE SEQUENCE [LARGE SCALE GENOMIC DNA]</scope>
    <source>
        <strain evidence="5 6">NS-104</strain>
    </source>
</reference>
<feature type="domain" description="ABC transporter" evidence="4">
    <location>
        <begin position="9"/>
        <end position="248"/>
    </location>
</feature>
<evidence type="ECO:0000313" key="5">
    <source>
        <dbReference type="EMBL" id="PWE52515.1"/>
    </source>
</evidence>
<evidence type="ECO:0000256" key="1">
    <source>
        <dbReference type="ARBA" id="ARBA00022448"/>
    </source>
</evidence>
<dbReference type="NCBIfam" id="TIGR03411">
    <property type="entry name" value="urea_trans_UrtD"/>
    <property type="match status" value="1"/>
</dbReference>
<dbReference type="Pfam" id="PF00005">
    <property type="entry name" value="ABC_tran"/>
    <property type="match status" value="1"/>
</dbReference>
<protein>
    <submittedName>
        <fullName evidence="5">Urea ABC transporter ATP-binding protein UrtD</fullName>
    </submittedName>
</protein>
<gene>
    <name evidence="5" type="primary">urtD</name>
    <name evidence="5" type="ORF">DEM27_30585</name>
</gene>
<dbReference type="AlphaFoldDB" id="A0A2U2DGQ9"/>
<name>A0A2U2DGQ9_9HYPH</name>
<dbReference type="InterPro" id="IPR003439">
    <property type="entry name" value="ABC_transporter-like_ATP-bd"/>
</dbReference>
<dbReference type="InterPro" id="IPR032823">
    <property type="entry name" value="BCA_ABC_TP_C"/>
</dbReference>
<dbReference type="SMART" id="SM00382">
    <property type="entry name" value="AAA"/>
    <property type="match status" value="1"/>
</dbReference>